<evidence type="ECO:0000256" key="7">
    <source>
        <dbReference type="ARBA" id="ARBA00023014"/>
    </source>
</evidence>
<evidence type="ECO:0000259" key="9">
    <source>
        <dbReference type="Pfam" id="PF00266"/>
    </source>
</evidence>
<evidence type="ECO:0000256" key="8">
    <source>
        <dbReference type="ARBA" id="ARBA00050776"/>
    </source>
</evidence>
<dbReference type="Gene3D" id="3.90.1150.10">
    <property type="entry name" value="Aspartate Aminotransferase, domain 1"/>
    <property type="match status" value="1"/>
</dbReference>
<dbReference type="EMBL" id="JAHLFH010000122">
    <property type="protein sequence ID" value="MBU3819879.1"/>
    <property type="molecule type" value="Genomic_DNA"/>
</dbReference>
<comment type="catalytic activity">
    <reaction evidence="8">
        <text>(sulfur carrier)-H + L-cysteine = (sulfur carrier)-SH + L-alanine</text>
        <dbReference type="Rhea" id="RHEA:43892"/>
        <dbReference type="Rhea" id="RHEA-COMP:14737"/>
        <dbReference type="Rhea" id="RHEA-COMP:14739"/>
        <dbReference type="ChEBI" id="CHEBI:29917"/>
        <dbReference type="ChEBI" id="CHEBI:35235"/>
        <dbReference type="ChEBI" id="CHEBI:57972"/>
        <dbReference type="ChEBI" id="CHEBI:64428"/>
        <dbReference type="EC" id="2.8.1.7"/>
    </reaction>
</comment>
<dbReference type="PANTHER" id="PTHR11601">
    <property type="entry name" value="CYSTEINE DESULFURYLASE FAMILY MEMBER"/>
    <property type="match status" value="1"/>
</dbReference>
<evidence type="ECO:0000256" key="6">
    <source>
        <dbReference type="ARBA" id="ARBA00023004"/>
    </source>
</evidence>
<comment type="caution">
    <text evidence="10">The sequence shown here is derived from an EMBL/GenBank/DDBJ whole genome shotgun (WGS) entry which is preliminary data.</text>
</comment>
<evidence type="ECO:0000256" key="1">
    <source>
        <dbReference type="ARBA" id="ARBA00001933"/>
    </source>
</evidence>
<evidence type="ECO:0000313" key="11">
    <source>
        <dbReference type="Proteomes" id="UP000824178"/>
    </source>
</evidence>
<dbReference type="PIRSF" id="PIRSF005572">
    <property type="entry name" value="NifS"/>
    <property type="match status" value="1"/>
</dbReference>
<feature type="domain" description="Aminotransferase class V" evidence="9">
    <location>
        <begin position="8"/>
        <end position="367"/>
    </location>
</feature>
<evidence type="ECO:0000256" key="4">
    <source>
        <dbReference type="ARBA" id="ARBA00022723"/>
    </source>
</evidence>
<dbReference type="SUPFAM" id="SSF53383">
    <property type="entry name" value="PLP-dependent transferases"/>
    <property type="match status" value="1"/>
</dbReference>
<dbReference type="Pfam" id="PF00266">
    <property type="entry name" value="Aminotran_5"/>
    <property type="match status" value="1"/>
</dbReference>
<dbReference type="GO" id="GO:0031071">
    <property type="term" value="F:cysteine desulfurase activity"/>
    <property type="evidence" value="ECO:0007669"/>
    <property type="project" value="UniProtKB-EC"/>
</dbReference>
<comment type="cofactor">
    <cofactor evidence="1">
        <name>pyridoxal 5'-phosphate</name>
        <dbReference type="ChEBI" id="CHEBI:597326"/>
    </cofactor>
</comment>
<dbReference type="Gene3D" id="3.40.640.10">
    <property type="entry name" value="Type I PLP-dependent aspartate aminotransferase-like (Major domain)"/>
    <property type="match status" value="1"/>
</dbReference>
<reference evidence="10" key="2">
    <citation type="submission" date="2021-04" db="EMBL/GenBank/DDBJ databases">
        <authorList>
            <person name="Gilroy R."/>
        </authorList>
    </citation>
    <scope>NUCLEOTIDE SEQUENCE</scope>
    <source>
        <strain evidence="10">742</strain>
    </source>
</reference>
<dbReference type="GO" id="GO:0046872">
    <property type="term" value="F:metal ion binding"/>
    <property type="evidence" value="ECO:0007669"/>
    <property type="project" value="UniProtKB-KW"/>
</dbReference>
<accession>A0A9E2NSD8</accession>
<dbReference type="GO" id="GO:0051536">
    <property type="term" value="F:iron-sulfur cluster binding"/>
    <property type="evidence" value="ECO:0007669"/>
    <property type="project" value="UniProtKB-KW"/>
</dbReference>
<dbReference type="InterPro" id="IPR015421">
    <property type="entry name" value="PyrdxlP-dep_Trfase_major"/>
</dbReference>
<protein>
    <submittedName>
        <fullName evidence="10">Cysteine desulfurase</fullName>
    </submittedName>
</protein>
<evidence type="ECO:0000313" key="10">
    <source>
        <dbReference type="EMBL" id="MBU3819879.1"/>
    </source>
</evidence>
<dbReference type="PANTHER" id="PTHR11601:SF34">
    <property type="entry name" value="CYSTEINE DESULFURASE"/>
    <property type="match status" value="1"/>
</dbReference>
<organism evidence="10 11">
    <name type="scientific">Candidatus Faecalibacterium intestinavium</name>
    <dbReference type="NCBI Taxonomy" id="2838580"/>
    <lineage>
        <taxon>Bacteria</taxon>
        <taxon>Bacillati</taxon>
        <taxon>Bacillota</taxon>
        <taxon>Clostridia</taxon>
        <taxon>Eubacteriales</taxon>
        <taxon>Oscillospiraceae</taxon>
        <taxon>Faecalibacterium</taxon>
    </lineage>
</organism>
<evidence type="ECO:0000256" key="2">
    <source>
        <dbReference type="ARBA" id="ARBA00006490"/>
    </source>
</evidence>
<dbReference type="Proteomes" id="UP000824178">
    <property type="component" value="Unassembled WGS sequence"/>
</dbReference>
<gene>
    <name evidence="10" type="ORF">H9864_05855</name>
</gene>
<dbReference type="InterPro" id="IPR015424">
    <property type="entry name" value="PyrdxlP-dep_Trfase"/>
</dbReference>
<evidence type="ECO:0000256" key="3">
    <source>
        <dbReference type="ARBA" id="ARBA00022679"/>
    </source>
</evidence>
<keyword evidence="4" id="KW-0479">Metal-binding</keyword>
<dbReference type="AlphaFoldDB" id="A0A9E2NSD8"/>
<dbReference type="InterPro" id="IPR016454">
    <property type="entry name" value="Cysteine_dSase"/>
</dbReference>
<dbReference type="InterPro" id="IPR015422">
    <property type="entry name" value="PyrdxlP-dep_Trfase_small"/>
</dbReference>
<comment type="similarity">
    <text evidence="2">Belongs to the class-V pyridoxal-phosphate-dependent aminotransferase family. NifS/IscS subfamily.</text>
</comment>
<proteinExistence type="inferred from homology"/>
<dbReference type="InterPro" id="IPR000192">
    <property type="entry name" value="Aminotrans_V_dom"/>
</dbReference>
<keyword evidence="7" id="KW-0411">Iron-sulfur</keyword>
<dbReference type="Gene3D" id="1.10.260.50">
    <property type="match status" value="1"/>
</dbReference>
<evidence type="ECO:0000256" key="5">
    <source>
        <dbReference type="ARBA" id="ARBA00022898"/>
    </source>
</evidence>
<reference evidence="10" key="1">
    <citation type="journal article" date="2021" name="PeerJ">
        <title>Extensive microbial diversity within the chicken gut microbiome revealed by metagenomics and culture.</title>
        <authorList>
            <person name="Gilroy R."/>
            <person name="Ravi A."/>
            <person name="Getino M."/>
            <person name="Pursley I."/>
            <person name="Horton D.L."/>
            <person name="Alikhan N.F."/>
            <person name="Baker D."/>
            <person name="Gharbi K."/>
            <person name="Hall N."/>
            <person name="Watson M."/>
            <person name="Adriaenssens E.M."/>
            <person name="Foster-Nyarko E."/>
            <person name="Jarju S."/>
            <person name="Secka A."/>
            <person name="Antonio M."/>
            <person name="Oren A."/>
            <person name="Chaudhuri R.R."/>
            <person name="La Ragione R."/>
            <person name="Hildebrand F."/>
            <person name="Pallen M.J."/>
        </authorList>
    </citation>
    <scope>NUCLEOTIDE SEQUENCE</scope>
    <source>
        <strain evidence="10">742</strain>
    </source>
</reference>
<sequence>MLNNPDLHYLDNAATTIVAPEVADVIDKAMREHWANPSSLYGPGAASEEALNAARAAVARTLGCKSRELYFTSCGSESNNLAIFGGVQTKTFGKGVVVSGFEHPSVQRPFERLAEMGYDVTVVPPEKDGRLDVDRMLAHVSRSTILVACMMVNNETGARVDVERLAAGVKKISSRTMVHVDAVQGWMRLPIKLANIDSMAVSGHKIHAPKGVGALYLSDSLAQSFRPPYLGGEQERGKRPGTENLPYALGMAAAARRLAGTMKERNETVRALNQRLREGLSAFSEVEINSPEGAVPEVLNFSENCIKSETMLAFLAERNIYVSSASACGRGQPSHTLAAMGRPPLAIDTAIRVSFCADNTPEDVDAFLERFEQGMKTLQRIHK</sequence>
<name>A0A9E2NSD8_9FIRM</name>
<keyword evidence="5" id="KW-0663">Pyridoxal phosphate</keyword>
<keyword evidence="3" id="KW-0808">Transferase</keyword>
<keyword evidence="6" id="KW-0408">Iron</keyword>